<dbReference type="EMBL" id="CASHTH010001615">
    <property type="protein sequence ID" value="CAI8017306.1"/>
    <property type="molecule type" value="Genomic_DNA"/>
</dbReference>
<evidence type="ECO:0000313" key="1">
    <source>
        <dbReference type="EMBL" id="CAI8017306.1"/>
    </source>
</evidence>
<gene>
    <name evidence="1" type="ORF">GBAR_LOCUS10527</name>
</gene>
<evidence type="ECO:0000313" key="2">
    <source>
        <dbReference type="Proteomes" id="UP001174909"/>
    </source>
</evidence>
<reference evidence="1" key="1">
    <citation type="submission" date="2023-03" db="EMBL/GenBank/DDBJ databases">
        <authorList>
            <person name="Steffen K."/>
            <person name="Cardenas P."/>
        </authorList>
    </citation>
    <scope>NUCLEOTIDE SEQUENCE</scope>
</reference>
<name>A0AA35WHD0_GEOBA</name>
<proteinExistence type="predicted"/>
<feature type="non-terminal residue" evidence="1">
    <location>
        <position position="1"/>
    </location>
</feature>
<dbReference type="AlphaFoldDB" id="A0AA35WHD0"/>
<accession>A0AA35WHD0</accession>
<organism evidence="1 2">
    <name type="scientific">Geodia barretti</name>
    <name type="common">Barrett's horny sponge</name>
    <dbReference type="NCBI Taxonomy" id="519541"/>
    <lineage>
        <taxon>Eukaryota</taxon>
        <taxon>Metazoa</taxon>
        <taxon>Porifera</taxon>
        <taxon>Demospongiae</taxon>
        <taxon>Heteroscleromorpha</taxon>
        <taxon>Tetractinellida</taxon>
        <taxon>Astrophorina</taxon>
        <taxon>Geodiidae</taxon>
        <taxon>Geodia</taxon>
    </lineage>
</organism>
<comment type="caution">
    <text evidence="1">The sequence shown here is derived from an EMBL/GenBank/DDBJ whole genome shotgun (WGS) entry which is preliminary data.</text>
</comment>
<protein>
    <submittedName>
        <fullName evidence="1">Uncharacterized protein</fullName>
    </submittedName>
</protein>
<keyword evidence="2" id="KW-1185">Reference proteome</keyword>
<dbReference type="Proteomes" id="UP001174909">
    <property type="component" value="Unassembled WGS sequence"/>
</dbReference>
<sequence length="212" mass="23602">MSLQTHSNEVACSNRPDSDWNALIYVINYDGVRPYIVTIPEGPIFQAGREIKYYCKVIAPGAFSFKMTKYCVHMGSENLAYQSPLSTNTTETSFIINSTPTYCMDKVGCTAWDDAGSTAEDKLSVHVTGVGLVNFHGSEMPNNTCIEATSDHQLGIVYCMSASTSQPDIGRWISPSGEDILSLMNDMFDVYSNTHEFYSYTFLRLRDGVQFN</sequence>